<keyword evidence="1 3" id="KW-0694">RNA-binding</keyword>
<gene>
    <name evidence="6" type="ORF">SAMN02745887_00062</name>
</gene>
<dbReference type="SUPFAM" id="SSF53335">
    <property type="entry name" value="S-adenosyl-L-methionine-dependent methyltransferases"/>
    <property type="match status" value="1"/>
</dbReference>
<feature type="domain" description="Ribosomal RNA methyltransferase FtsJ" evidence="5">
    <location>
        <begin position="66"/>
        <end position="253"/>
    </location>
</feature>
<dbReference type="InterPro" id="IPR002877">
    <property type="entry name" value="RNA_MeTrfase_FtsJ_dom"/>
</dbReference>
<keyword evidence="7" id="KW-1185">Reference proteome</keyword>
<dbReference type="Pfam" id="PF01728">
    <property type="entry name" value="FtsJ"/>
    <property type="match status" value="1"/>
</dbReference>
<comment type="similarity">
    <text evidence="2">Belongs to the TlyA family.</text>
</comment>
<dbReference type="GO" id="GO:0003723">
    <property type="term" value="F:RNA binding"/>
    <property type="evidence" value="ECO:0007669"/>
    <property type="project" value="UniProtKB-KW"/>
</dbReference>
<dbReference type="InterPro" id="IPR004538">
    <property type="entry name" value="Hemolysin_A/TlyA"/>
</dbReference>
<evidence type="ECO:0000256" key="2">
    <source>
        <dbReference type="ARBA" id="ARBA00029460"/>
    </source>
</evidence>
<dbReference type="InterPro" id="IPR036986">
    <property type="entry name" value="S4_RNA-bd_sf"/>
</dbReference>
<evidence type="ECO:0000313" key="7">
    <source>
        <dbReference type="Proteomes" id="UP000186513"/>
    </source>
</evidence>
<dbReference type="Proteomes" id="UP000186513">
    <property type="component" value="Unassembled WGS sequence"/>
</dbReference>
<dbReference type="PIRSF" id="PIRSF005578">
    <property type="entry name" value="TlyA"/>
    <property type="match status" value="1"/>
</dbReference>
<evidence type="ECO:0000259" key="4">
    <source>
        <dbReference type="Pfam" id="PF01479"/>
    </source>
</evidence>
<dbReference type="SUPFAM" id="SSF55174">
    <property type="entry name" value="Alpha-L RNA-binding motif"/>
    <property type="match status" value="1"/>
</dbReference>
<dbReference type="STRING" id="1121279.SAMN02745887_00062"/>
<accession>A0A1K2H3D4</accession>
<dbReference type="InterPro" id="IPR029063">
    <property type="entry name" value="SAM-dependent_MTases_sf"/>
</dbReference>
<evidence type="ECO:0000313" key="6">
    <source>
        <dbReference type="EMBL" id="SFZ70127.1"/>
    </source>
</evidence>
<keyword evidence="6" id="KW-0808">Transferase</keyword>
<dbReference type="PANTHER" id="PTHR32319:SF0">
    <property type="entry name" value="BACTERIAL HEMOLYSIN-LIKE PROTEIN"/>
    <property type="match status" value="1"/>
</dbReference>
<dbReference type="InterPro" id="IPR002942">
    <property type="entry name" value="S4_RNA-bd"/>
</dbReference>
<dbReference type="AlphaFoldDB" id="A0A1K2H3D4"/>
<dbReference type="PANTHER" id="PTHR32319">
    <property type="entry name" value="BACTERIAL HEMOLYSIN-LIKE PROTEIN"/>
    <property type="match status" value="1"/>
</dbReference>
<organism evidence="6 7">
    <name type="scientific">Chitinimonas taiwanensis DSM 18899</name>
    <dbReference type="NCBI Taxonomy" id="1121279"/>
    <lineage>
        <taxon>Bacteria</taxon>
        <taxon>Pseudomonadati</taxon>
        <taxon>Pseudomonadota</taxon>
        <taxon>Betaproteobacteria</taxon>
        <taxon>Neisseriales</taxon>
        <taxon>Chitinibacteraceae</taxon>
        <taxon>Chitinimonas</taxon>
    </lineage>
</organism>
<keyword evidence="6" id="KW-0489">Methyltransferase</keyword>
<proteinExistence type="inferred from homology"/>
<dbReference type="CDD" id="cd00165">
    <property type="entry name" value="S4"/>
    <property type="match status" value="1"/>
</dbReference>
<dbReference type="Pfam" id="PF01479">
    <property type="entry name" value="S4"/>
    <property type="match status" value="1"/>
</dbReference>
<evidence type="ECO:0000256" key="1">
    <source>
        <dbReference type="ARBA" id="ARBA00022884"/>
    </source>
</evidence>
<evidence type="ECO:0000259" key="5">
    <source>
        <dbReference type="Pfam" id="PF01728"/>
    </source>
</evidence>
<sequence length="256" mass="27064">MTTLIRADVRLAELGLAPSRTAAQQYIAAGRVFLLEADRRTAISKPSLKLLDDAVLEVTPDAADRYVSRGGLKLAGALAQTGLAVAGWHCLDVGISTGGFADCLLQAGASRVVGVEVGHGQLHPRLLADPRVQQFEGVNARALDQSAILAANAGQPFDLAVADVSFISLTLVLPAFAELVRPGGYFLLLVKPQFEVGREGIGKGGIVRDTALYAGVREKVEAAAAALQLRCLAWFNSPIEGGDGNHEFFLQLQRPD</sequence>
<reference evidence="6 7" key="1">
    <citation type="submission" date="2016-11" db="EMBL/GenBank/DDBJ databases">
        <authorList>
            <person name="Jaros S."/>
            <person name="Januszkiewicz K."/>
            <person name="Wedrychowicz H."/>
        </authorList>
    </citation>
    <scope>NUCLEOTIDE SEQUENCE [LARGE SCALE GENOMIC DNA]</scope>
    <source>
        <strain evidence="6 7">DSM 18899</strain>
    </source>
</reference>
<dbReference type="EMBL" id="FPKR01000001">
    <property type="protein sequence ID" value="SFZ70127.1"/>
    <property type="molecule type" value="Genomic_DNA"/>
</dbReference>
<dbReference type="Gene3D" id="3.40.50.150">
    <property type="entry name" value="Vaccinia Virus protein VP39"/>
    <property type="match status" value="1"/>
</dbReference>
<feature type="domain" description="RNA-binding S4" evidence="4">
    <location>
        <begin position="6"/>
        <end position="33"/>
    </location>
</feature>
<name>A0A1K2H3D4_9NEIS</name>
<evidence type="ECO:0000256" key="3">
    <source>
        <dbReference type="PROSITE-ProRule" id="PRU00182"/>
    </source>
</evidence>
<dbReference type="InterPro" id="IPR047048">
    <property type="entry name" value="TlyA"/>
</dbReference>
<protein>
    <submittedName>
        <fullName evidence="6">23S rRNA (Cytidine1920-2'-O)/16S rRNA (Cytidine1409-2'-O)-methyltransferase</fullName>
    </submittedName>
</protein>
<dbReference type="GO" id="GO:0008168">
    <property type="term" value="F:methyltransferase activity"/>
    <property type="evidence" value="ECO:0007669"/>
    <property type="project" value="UniProtKB-KW"/>
</dbReference>
<dbReference type="RefSeq" id="WP_245794105.1">
    <property type="nucleotide sequence ID" value="NZ_FPKR01000001.1"/>
</dbReference>
<dbReference type="Gene3D" id="3.10.290.10">
    <property type="entry name" value="RNA-binding S4 domain"/>
    <property type="match status" value="1"/>
</dbReference>
<dbReference type="PROSITE" id="PS50889">
    <property type="entry name" value="S4"/>
    <property type="match status" value="1"/>
</dbReference>
<dbReference type="CDD" id="cd02440">
    <property type="entry name" value="AdoMet_MTases"/>
    <property type="match status" value="1"/>
</dbReference>
<dbReference type="GO" id="GO:0032259">
    <property type="term" value="P:methylation"/>
    <property type="evidence" value="ECO:0007669"/>
    <property type="project" value="UniProtKB-KW"/>
</dbReference>